<evidence type="ECO:0000313" key="2">
    <source>
        <dbReference type="Proteomes" id="UP000284706"/>
    </source>
</evidence>
<sequence length="26" mass="3161">MEKMIHLLAYPVVHMSLKTREIVRQH</sequence>
<gene>
    <name evidence="1" type="ORF">CVT26_005155</name>
</gene>
<name>A0A409XAW5_9AGAR</name>
<dbReference type="InParanoid" id="A0A409XAW5"/>
<keyword evidence="2" id="KW-1185">Reference proteome</keyword>
<protein>
    <submittedName>
        <fullName evidence="1">Uncharacterized protein</fullName>
    </submittedName>
</protein>
<comment type="caution">
    <text evidence="1">The sequence shown here is derived from an EMBL/GenBank/DDBJ whole genome shotgun (WGS) entry which is preliminary data.</text>
</comment>
<dbReference type="Proteomes" id="UP000284706">
    <property type="component" value="Unassembled WGS sequence"/>
</dbReference>
<evidence type="ECO:0000313" key="1">
    <source>
        <dbReference type="EMBL" id="PPQ87885.1"/>
    </source>
</evidence>
<dbReference type="AlphaFoldDB" id="A0A409XAW5"/>
<accession>A0A409XAW5</accession>
<dbReference type="EMBL" id="NHYE01003752">
    <property type="protein sequence ID" value="PPQ87885.1"/>
    <property type="molecule type" value="Genomic_DNA"/>
</dbReference>
<reference evidence="1 2" key="1">
    <citation type="journal article" date="2018" name="Evol. Lett.">
        <title>Horizontal gene cluster transfer increased hallucinogenic mushroom diversity.</title>
        <authorList>
            <person name="Reynolds H.T."/>
            <person name="Vijayakumar V."/>
            <person name="Gluck-Thaler E."/>
            <person name="Korotkin H.B."/>
            <person name="Matheny P.B."/>
            <person name="Slot J.C."/>
        </authorList>
    </citation>
    <scope>NUCLEOTIDE SEQUENCE [LARGE SCALE GENOMIC DNA]</scope>
    <source>
        <strain evidence="1 2">SRW20</strain>
    </source>
</reference>
<organism evidence="1 2">
    <name type="scientific">Gymnopilus dilepis</name>
    <dbReference type="NCBI Taxonomy" id="231916"/>
    <lineage>
        <taxon>Eukaryota</taxon>
        <taxon>Fungi</taxon>
        <taxon>Dikarya</taxon>
        <taxon>Basidiomycota</taxon>
        <taxon>Agaricomycotina</taxon>
        <taxon>Agaricomycetes</taxon>
        <taxon>Agaricomycetidae</taxon>
        <taxon>Agaricales</taxon>
        <taxon>Agaricineae</taxon>
        <taxon>Hymenogastraceae</taxon>
        <taxon>Gymnopilus</taxon>
    </lineage>
</organism>
<proteinExistence type="predicted"/>